<reference evidence="13 14" key="1">
    <citation type="submission" date="2019-06" db="EMBL/GenBank/DDBJ databases">
        <title>Genomic Encyclopedia of Type Strains, Phase IV (KMG-V): Genome sequencing to study the core and pangenomes of soil and plant-associated prokaryotes.</title>
        <authorList>
            <person name="Whitman W."/>
        </authorList>
    </citation>
    <scope>NUCLEOTIDE SEQUENCE [LARGE SCALE GENOMIC DNA]</scope>
    <source>
        <strain evidence="13 14">BR 11622</strain>
    </source>
</reference>
<protein>
    <submittedName>
        <fullName evidence="13">TonB-dependent receptor</fullName>
    </submittedName>
</protein>
<dbReference type="InterPro" id="IPR013784">
    <property type="entry name" value="Carb-bd-like_fold"/>
</dbReference>
<dbReference type="PANTHER" id="PTHR40980:SF4">
    <property type="entry name" value="TONB-DEPENDENT RECEPTOR-LIKE BETA-BARREL DOMAIN-CONTAINING PROTEIN"/>
    <property type="match status" value="1"/>
</dbReference>
<evidence type="ECO:0000256" key="3">
    <source>
        <dbReference type="ARBA" id="ARBA00022452"/>
    </source>
</evidence>
<organism evidence="13 14">
    <name type="scientific">Nitrospirillum amazonense</name>
    <dbReference type="NCBI Taxonomy" id="28077"/>
    <lineage>
        <taxon>Bacteria</taxon>
        <taxon>Pseudomonadati</taxon>
        <taxon>Pseudomonadota</taxon>
        <taxon>Alphaproteobacteria</taxon>
        <taxon>Rhodospirillales</taxon>
        <taxon>Azospirillaceae</taxon>
        <taxon>Nitrospirillum</taxon>
    </lineage>
</organism>
<dbReference type="PROSITE" id="PS52016">
    <property type="entry name" value="TONB_DEPENDENT_REC_3"/>
    <property type="match status" value="1"/>
</dbReference>
<dbReference type="InterPro" id="IPR037066">
    <property type="entry name" value="Plug_dom_sf"/>
</dbReference>
<keyword evidence="4 8" id="KW-0812">Transmembrane</keyword>
<evidence type="ECO:0000256" key="10">
    <source>
        <dbReference type="SAM" id="SignalP"/>
    </source>
</evidence>
<dbReference type="AlphaFoldDB" id="A0A560HFE8"/>
<dbReference type="SUPFAM" id="SSF49452">
    <property type="entry name" value="Starch-binding domain-like"/>
    <property type="match status" value="1"/>
</dbReference>
<dbReference type="Gene3D" id="2.60.40.1120">
    <property type="entry name" value="Carboxypeptidase-like, regulatory domain"/>
    <property type="match status" value="1"/>
</dbReference>
<dbReference type="GO" id="GO:0009279">
    <property type="term" value="C:cell outer membrane"/>
    <property type="evidence" value="ECO:0007669"/>
    <property type="project" value="UniProtKB-SubCell"/>
</dbReference>
<name>A0A560HFE8_9PROT</name>
<evidence type="ECO:0000256" key="1">
    <source>
        <dbReference type="ARBA" id="ARBA00004571"/>
    </source>
</evidence>
<dbReference type="InterPro" id="IPR036942">
    <property type="entry name" value="Beta-barrel_TonB_sf"/>
</dbReference>
<feature type="chain" id="PRO_5021873882" evidence="10">
    <location>
        <begin position="37"/>
        <end position="989"/>
    </location>
</feature>
<dbReference type="SUPFAM" id="SSF56935">
    <property type="entry name" value="Porins"/>
    <property type="match status" value="1"/>
</dbReference>
<evidence type="ECO:0000256" key="8">
    <source>
        <dbReference type="PROSITE-ProRule" id="PRU01360"/>
    </source>
</evidence>
<dbReference type="Pfam" id="PF13620">
    <property type="entry name" value="CarboxypepD_reg"/>
    <property type="match status" value="1"/>
</dbReference>
<evidence type="ECO:0000256" key="4">
    <source>
        <dbReference type="ARBA" id="ARBA00022692"/>
    </source>
</evidence>
<dbReference type="GO" id="GO:0030246">
    <property type="term" value="F:carbohydrate binding"/>
    <property type="evidence" value="ECO:0007669"/>
    <property type="project" value="InterPro"/>
</dbReference>
<feature type="signal peptide" evidence="10">
    <location>
        <begin position="1"/>
        <end position="36"/>
    </location>
</feature>
<comment type="caution">
    <text evidence="13">The sequence shown here is derived from an EMBL/GenBank/DDBJ whole genome shotgun (WGS) entry which is preliminary data.</text>
</comment>
<dbReference type="InterPro" id="IPR039426">
    <property type="entry name" value="TonB-dep_rcpt-like"/>
</dbReference>
<accession>A0A560HFE8</accession>
<dbReference type="Gene3D" id="2.40.170.20">
    <property type="entry name" value="TonB-dependent receptor, beta-barrel domain"/>
    <property type="match status" value="1"/>
</dbReference>
<keyword evidence="14" id="KW-1185">Reference proteome</keyword>
<dbReference type="Pfam" id="PF07715">
    <property type="entry name" value="Plug"/>
    <property type="match status" value="1"/>
</dbReference>
<feature type="domain" description="TonB-dependent receptor plug" evidence="12">
    <location>
        <begin position="140"/>
        <end position="263"/>
    </location>
</feature>
<keyword evidence="2 8" id="KW-0813">Transport</keyword>
<dbReference type="CDD" id="cd01347">
    <property type="entry name" value="ligand_gated_channel"/>
    <property type="match status" value="1"/>
</dbReference>
<dbReference type="Gene3D" id="2.170.130.10">
    <property type="entry name" value="TonB-dependent receptor, plug domain"/>
    <property type="match status" value="1"/>
</dbReference>
<keyword evidence="6 8" id="KW-0472">Membrane</keyword>
<dbReference type="EMBL" id="VITR01000003">
    <property type="protein sequence ID" value="TWB44214.1"/>
    <property type="molecule type" value="Genomic_DNA"/>
</dbReference>
<comment type="subcellular location">
    <subcellularLocation>
        <location evidence="1 8">Cell outer membrane</location>
        <topology evidence="1 8">Multi-pass membrane protein</topology>
    </subcellularLocation>
</comment>
<dbReference type="InterPro" id="IPR000531">
    <property type="entry name" value="Beta-barrel_TonB"/>
</dbReference>
<gene>
    <name evidence="13" type="ORF">FBZ90_103120</name>
</gene>
<dbReference type="InterPro" id="IPR012910">
    <property type="entry name" value="Plug_dom"/>
</dbReference>
<keyword evidence="5 9" id="KW-0798">TonB box</keyword>
<evidence type="ECO:0000313" key="14">
    <source>
        <dbReference type="Proteomes" id="UP000315751"/>
    </source>
</evidence>
<evidence type="ECO:0000256" key="5">
    <source>
        <dbReference type="ARBA" id="ARBA00023077"/>
    </source>
</evidence>
<keyword evidence="3 8" id="KW-1134">Transmembrane beta strand</keyword>
<dbReference type="InterPro" id="IPR010104">
    <property type="entry name" value="TonB_rcpt_bac"/>
</dbReference>
<dbReference type="Proteomes" id="UP000315751">
    <property type="component" value="Unassembled WGS sequence"/>
</dbReference>
<evidence type="ECO:0000259" key="11">
    <source>
        <dbReference type="Pfam" id="PF00593"/>
    </source>
</evidence>
<keyword evidence="13" id="KW-0675">Receptor</keyword>
<evidence type="ECO:0000256" key="6">
    <source>
        <dbReference type="ARBA" id="ARBA00023136"/>
    </source>
</evidence>
<dbReference type="NCBIfam" id="TIGR01782">
    <property type="entry name" value="TonB-Xanth-Caul"/>
    <property type="match status" value="1"/>
</dbReference>
<keyword evidence="10" id="KW-0732">Signal</keyword>
<dbReference type="PANTHER" id="PTHR40980">
    <property type="entry name" value="PLUG DOMAIN-CONTAINING PROTEIN"/>
    <property type="match status" value="1"/>
</dbReference>
<keyword evidence="7 8" id="KW-0998">Cell outer membrane</keyword>
<comment type="similarity">
    <text evidence="8 9">Belongs to the TonB-dependent receptor family.</text>
</comment>
<evidence type="ECO:0000256" key="7">
    <source>
        <dbReference type="ARBA" id="ARBA00023237"/>
    </source>
</evidence>
<dbReference type="Pfam" id="PF00593">
    <property type="entry name" value="TonB_dep_Rec_b-barrel"/>
    <property type="match status" value="1"/>
</dbReference>
<evidence type="ECO:0000256" key="2">
    <source>
        <dbReference type="ARBA" id="ARBA00022448"/>
    </source>
</evidence>
<evidence type="ECO:0000259" key="12">
    <source>
        <dbReference type="Pfam" id="PF07715"/>
    </source>
</evidence>
<evidence type="ECO:0000313" key="13">
    <source>
        <dbReference type="EMBL" id="TWB44214.1"/>
    </source>
</evidence>
<sequence>MHKKAKSLLLACSALSGNAVLLPVLMLAALSAQNQAQAGVVSGQVTDRASGAAIGGAVLSLGGRTVVSGRDGRYAFPDLPAGKYDLSVRVGDGAPVRQPVEIPAQGDARSDVVLAGVAASGVGEVVVTGQKERDRSIVDQMAAPGTVSVLTAEAMKRNPDTNVAEALARLPGVAVATNATSGSPSQGNHNGVDAAGRGQGEFVSLRGMDPEYNVNLINGANVAEGMPYGRQVELSLLPPFGMDKVVVSKTSTPDMDGDAVGGTFDFRTHSAFDFDAPLLRVYAQGTLSGRALDYGLDAGGGIGQVEVADRFGPDKRFGAYVTAYYGKRNFVSSMQDYQVGQWEFLQTTSEQGASAPGVDKASNLLLTSLNAQFTRGTQERYGGNLSLDWQGDATSLHLRTTYAKSDIRQEVYQKGLQADGYSAATQLSNGLYLNAESDADEHYWFETAPEVSELMTSQLGGTTHLDRLTLDYDVFYSWGQNSAPDHAEFAYQTGGLGSPFLLTYNSAGYPIPVLTAAQRAYFNNTANYTAIDGSGEFTESYSEQRKLGAHLDATYQMGDGLLDYIKAGAKMVDSHRFAYSRDYSDLQPYPAGSSLASNPYIQDGQLSAIIPGVYDYTVPLGDGDGLSAALKKLAYQRTLSADDYNGNTLRGGEAVYAAYIMAGIKRDGWEVIPGLRFEHTRIANTYWNTASGDGQVSSWQSNSTVYNEALPSLHVNYRPDDGGVYRAAIWTSYMRPALYQLGGGSQTSLNSDGTISITQGNPNLKPTESVNYDLSGEWVLDTGTHLMAGAFYKALSHYLYDRGTDYHASAVAQTGVSSISQPVNGGSGHVYGIELTANQELRTLAPGALDGFSLGGNLTLQQAAVHLNSSGIEDTSPMQGTPHVLFNASLSYDRGGFDTTLSYRYSGDSLVRYRFGTFGGNALNEWLRATQRLDLSAGYTFATGLQVGFAVQNLLDDYSYYRTIGRTANAIPEIVEPGRSYMFNATYTY</sequence>
<feature type="domain" description="TonB-dependent receptor-like beta-barrel" evidence="11">
    <location>
        <begin position="504"/>
        <end position="954"/>
    </location>
</feature>
<proteinExistence type="inferred from homology"/>
<evidence type="ECO:0000256" key="9">
    <source>
        <dbReference type="RuleBase" id="RU003357"/>
    </source>
</evidence>